<accession>A0A381S9C0</accession>
<dbReference type="InterPro" id="IPR015421">
    <property type="entry name" value="PyrdxlP-dep_Trfase_major"/>
</dbReference>
<dbReference type="Gene3D" id="3.90.1150.10">
    <property type="entry name" value="Aspartate Aminotransferase, domain 1"/>
    <property type="match status" value="1"/>
</dbReference>
<dbReference type="SUPFAM" id="SSF53383">
    <property type="entry name" value="PLP-dependent transferases"/>
    <property type="match status" value="1"/>
</dbReference>
<dbReference type="InterPro" id="IPR015424">
    <property type="entry name" value="PyrdxlP-dep_Trfase"/>
</dbReference>
<proteinExistence type="predicted"/>
<organism evidence="2">
    <name type="scientific">marine metagenome</name>
    <dbReference type="NCBI Taxonomy" id="408172"/>
    <lineage>
        <taxon>unclassified sequences</taxon>
        <taxon>metagenomes</taxon>
        <taxon>ecological metagenomes</taxon>
    </lineage>
</organism>
<dbReference type="Gene3D" id="3.40.640.10">
    <property type="entry name" value="Type I PLP-dependent aspartate aminotransferase-like (Major domain)"/>
    <property type="match status" value="1"/>
</dbReference>
<dbReference type="Pfam" id="PF00155">
    <property type="entry name" value="Aminotran_1_2"/>
    <property type="match status" value="1"/>
</dbReference>
<dbReference type="PANTHER" id="PTHR43510">
    <property type="entry name" value="AMINOTRANSFERASE FUNCTION, HYPOTHETICAL (EUROFUNG)"/>
    <property type="match status" value="1"/>
</dbReference>
<reference evidence="2" key="1">
    <citation type="submission" date="2018-05" db="EMBL/GenBank/DDBJ databases">
        <authorList>
            <person name="Lanie J.A."/>
            <person name="Ng W.-L."/>
            <person name="Kazmierczak K.M."/>
            <person name="Andrzejewski T.M."/>
            <person name="Davidsen T.M."/>
            <person name="Wayne K.J."/>
            <person name="Tettelin H."/>
            <person name="Glass J.I."/>
            <person name="Rusch D."/>
            <person name="Podicherti R."/>
            <person name="Tsui H.-C.T."/>
            <person name="Winkler M.E."/>
        </authorList>
    </citation>
    <scope>NUCLEOTIDE SEQUENCE</scope>
</reference>
<dbReference type="CDD" id="cd00609">
    <property type="entry name" value="AAT_like"/>
    <property type="match status" value="1"/>
</dbReference>
<dbReference type="EMBL" id="UINC01002748">
    <property type="protein sequence ID" value="SUZ99888.1"/>
    <property type="molecule type" value="Genomic_DNA"/>
</dbReference>
<gene>
    <name evidence="2" type="ORF">METZ01_LOCUS52742</name>
</gene>
<protein>
    <recommendedName>
        <fullName evidence="1">Aminotransferase class I/classII large domain-containing protein</fullName>
    </recommendedName>
</protein>
<dbReference type="InterPro" id="IPR015422">
    <property type="entry name" value="PyrdxlP-dep_Trfase_small"/>
</dbReference>
<evidence type="ECO:0000313" key="2">
    <source>
        <dbReference type="EMBL" id="SUZ99888.1"/>
    </source>
</evidence>
<name>A0A381S9C0_9ZZZZ</name>
<dbReference type="GO" id="GO:0030170">
    <property type="term" value="F:pyridoxal phosphate binding"/>
    <property type="evidence" value="ECO:0007669"/>
    <property type="project" value="InterPro"/>
</dbReference>
<dbReference type="AlphaFoldDB" id="A0A381S9C0"/>
<dbReference type="PANTHER" id="PTHR43510:SF1">
    <property type="entry name" value="AMINOTRANSFERASE FUNCTION, HYPOTHETICAL (EUROFUNG)"/>
    <property type="match status" value="1"/>
</dbReference>
<feature type="domain" description="Aminotransferase class I/classII large" evidence="1">
    <location>
        <begin position="42"/>
        <end position="362"/>
    </location>
</feature>
<dbReference type="InterPro" id="IPR004839">
    <property type="entry name" value="Aminotransferase_I/II_large"/>
</dbReference>
<sequence>MKFEEFELERNQSLFENKVDYNLSESGVHPLSLKDLLTQDEQEELLHTELFYGHTTGTPELRKQITGLYNGAIVDNVLATSGSAEANFLAIMTLLEPGDELIYMVPNYLQIRGIARNFGITVKELPLRESLSWQWDLDELRSMINGKTKMIALCNPDNPTGAVMTTDVMDGVVEIAEEADCWILSDEVYRGAELNGVESPSFWGLYEKTVVNAGLSKAYRLPGLRLGWTVGPEDYVKTAWAFHDYTTICIAYHSDWIGSRVLAPERRKKILDGTKSHLNHNLHTLVDWMENCDGKLSLSPPQAGAIAFVHINLDMLSQDLTYYIRDNYSVLLTAGKWFGLEGFLRFGYGPPNDYLKAGLDRILESIRSI</sequence>
<evidence type="ECO:0000259" key="1">
    <source>
        <dbReference type="Pfam" id="PF00155"/>
    </source>
</evidence>